<feature type="domain" description="Fungal lipase-type" evidence="1">
    <location>
        <begin position="346"/>
        <end position="469"/>
    </location>
</feature>
<dbReference type="PANTHER" id="PTHR45856">
    <property type="entry name" value="ALPHA/BETA-HYDROLASES SUPERFAMILY PROTEIN"/>
    <property type="match status" value="1"/>
</dbReference>
<protein>
    <submittedName>
        <fullName evidence="2">Lipase (Class 3)</fullName>
    </submittedName>
</protein>
<dbReference type="InterPro" id="IPR002921">
    <property type="entry name" value="Fungal_lipase-type"/>
</dbReference>
<name>A0A370S0G8_PSEJE</name>
<dbReference type="PANTHER" id="PTHR45856:SF24">
    <property type="entry name" value="FUNGAL LIPASE-LIKE DOMAIN-CONTAINING PROTEIN"/>
    <property type="match status" value="1"/>
</dbReference>
<dbReference type="CDD" id="cd00519">
    <property type="entry name" value="Lipase_3"/>
    <property type="match status" value="1"/>
</dbReference>
<dbReference type="InterPro" id="IPR029058">
    <property type="entry name" value="AB_hydrolase_fold"/>
</dbReference>
<dbReference type="GO" id="GO:0006629">
    <property type="term" value="P:lipid metabolic process"/>
    <property type="evidence" value="ECO:0007669"/>
    <property type="project" value="InterPro"/>
</dbReference>
<evidence type="ECO:0000313" key="2">
    <source>
        <dbReference type="EMBL" id="RDL12662.1"/>
    </source>
</evidence>
<dbReference type="AlphaFoldDB" id="A0A370S0G8"/>
<gene>
    <name evidence="2" type="ORF">DEU51_1344</name>
</gene>
<dbReference type="SUPFAM" id="SSF53474">
    <property type="entry name" value="alpha/beta-Hydrolases"/>
    <property type="match status" value="1"/>
</dbReference>
<proteinExistence type="predicted"/>
<dbReference type="Gene3D" id="3.40.50.1820">
    <property type="entry name" value="alpha/beta hydrolase"/>
    <property type="match status" value="1"/>
</dbReference>
<sequence>MQNQEKTLLSDQSRTCPLRGGWISFRLVDEFGDAKPYAGLSYVLTDSEGTKYQGNLDGEAFARLTGTYSGPLILTLSSAYAGAEKFYVDMSERIDYPLPITELQVAAEKTLRRPVGSTSKTGAYRASAEKGEYHKVEVRDFVEFNKHLPPAADLTNPLPAGCAKLARDFAGDKVPSFGIGLLPEKHYVLEVRALRAFRPLLSLAPEFSALNLYQLSLLATLSYGDFGQKPEKLKATLPKDFAFTYPTRGSVGHVLNTCLACFEEPTKYADSKNPSFPLVEDVPYSKRLEIVPFDPDLYPQNDPNAGAGIETPSSVHFFSDARQGPSDWKNTDTQAYATHDDRMILIAVRGTAENWDKWRDIDAQQVPIEGGTGKAHQGFYESFMALKPFIDNYIRRFRTNQKIIVCGHSLGGAIALLLSDWLHREITSDVILYTFGSPRAGDKEFVESAKGLVHHRIVNQNDPVPSVPAGWMDTKKPIWITGLAATVSGVLTPAAGGLVMAAGMTRFGGKPYWHHGEQRYFMPVQLPGRVLSSVLWTPGCEGYEEAAMARCVAQLKNNDTPDRRQFLVQAANGGDHKMLDGYIPACWATLRRWQDTEKTGGYIISATESDRLKLEVETYRTQLEQWQIAADKEFPGGMIESRPQDRATAFQRRATMSDLQERQTAIRQAIKHNQKELDALKETITTITRLSTTTLTLANIYGDCTALPDLQTYIDRWAAHSENQKSERLAQIPSAAARATA</sequence>
<comment type="caution">
    <text evidence="2">The sequence shown here is derived from an EMBL/GenBank/DDBJ whole genome shotgun (WGS) entry which is preliminary data.</text>
</comment>
<evidence type="ECO:0000259" key="1">
    <source>
        <dbReference type="Pfam" id="PF01764"/>
    </source>
</evidence>
<dbReference type="RefSeq" id="WP_115148491.1">
    <property type="nucleotide sequence ID" value="NZ_QRAV01000034.1"/>
</dbReference>
<dbReference type="Proteomes" id="UP000255365">
    <property type="component" value="Unassembled WGS sequence"/>
</dbReference>
<evidence type="ECO:0000313" key="3">
    <source>
        <dbReference type="Proteomes" id="UP000255365"/>
    </source>
</evidence>
<dbReference type="EMBL" id="QRAV01000034">
    <property type="protein sequence ID" value="RDL12662.1"/>
    <property type="molecule type" value="Genomic_DNA"/>
</dbReference>
<organism evidence="2 3">
    <name type="scientific">Pseudomonas jessenii</name>
    <dbReference type="NCBI Taxonomy" id="77298"/>
    <lineage>
        <taxon>Bacteria</taxon>
        <taxon>Pseudomonadati</taxon>
        <taxon>Pseudomonadota</taxon>
        <taxon>Gammaproteobacteria</taxon>
        <taxon>Pseudomonadales</taxon>
        <taxon>Pseudomonadaceae</taxon>
        <taxon>Pseudomonas</taxon>
    </lineage>
</organism>
<dbReference type="InterPro" id="IPR051218">
    <property type="entry name" value="Sec_MonoDiacylglyc_Lipase"/>
</dbReference>
<reference evidence="2 3" key="1">
    <citation type="submission" date="2018-07" db="EMBL/GenBank/DDBJ databases">
        <title>Genome sequencing of rice bacterial endophytes.</title>
        <authorList>
            <person name="Venturi V."/>
        </authorList>
    </citation>
    <scope>NUCLEOTIDE SEQUENCE [LARGE SCALE GENOMIC DNA]</scope>
    <source>
        <strain evidence="2 3">E2333</strain>
    </source>
</reference>
<dbReference type="Pfam" id="PF01764">
    <property type="entry name" value="Lipase_3"/>
    <property type="match status" value="1"/>
</dbReference>
<accession>A0A370S0G8</accession>